<evidence type="ECO:0000313" key="1">
    <source>
        <dbReference type="EMBL" id="EJK65709.1"/>
    </source>
</evidence>
<dbReference type="AlphaFoldDB" id="K0SL81"/>
<proteinExistence type="predicted"/>
<accession>K0SL81</accession>
<organism evidence="1 2">
    <name type="scientific">Thalassiosira oceanica</name>
    <name type="common">Marine diatom</name>
    <dbReference type="NCBI Taxonomy" id="159749"/>
    <lineage>
        <taxon>Eukaryota</taxon>
        <taxon>Sar</taxon>
        <taxon>Stramenopiles</taxon>
        <taxon>Ochrophyta</taxon>
        <taxon>Bacillariophyta</taxon>
        <taxon>Coscinodiscophyceae</taxon>
        <taxon>Thalassiosirophycidae</taxon>
        <taxon>Thalassiosirales</taxon>
        <taxon>Thalassiosiraceae</taxon>
        <taxon>Thalassiosira</taxon>
    </lineage>
</organism>
<reference evidence="1 2" key="1">
    <citation type="journal article" date="2012" name="Genome Biol.">
        <title>Genome and low-iron response of an oceanic diatom adapted to chronic iron limitation.</title>
        <authorList>
            <person name="Lommer M."/>
            <person name="Specht M."/>
            <person name="Roy A.S."/>
            <person name="Kraemer L."/>
            <person name="Andreson R."/>
            <person name="Gutowska M.A."/>
            <person name="Wolf J."/>
            <person name="Bergner S.V."/>
            <person name="Schilhabel M.B."/>
            <person name="Klostermeier U.C."/>
            <person name="Beiko R.G."/>
            <person name="Rosenstiel P."/>
            <person name="Hippler M."/>
            <person name="Laroche J."/>
        </authorList>
    </citation>
    <scope>NUCLEOTIDE SEQUENCE [LARGE SCALE GENOMIC DNA]</scope>
    <source>
        <strain evidence="1 2">CCMP1005</strain>
    </source>
</reference>
<dbReference type="EMBL" id="AGNL01015549">
    <property type="protein sequence ID" value="EJK65709.1"/>
    <property type="molecule type" value="Genomic_DNA"/>
</dbReference>
<name>K0SL81_THAOC</name>
<comment type="caution">
    <text evidence="1">The sequence shown here is derived from an EMBL/GenBank/DDBJ whole genome shotgun (WGS) entry which is preliminary data.</text>
</comment>
<feature type="non-terminal residue" evidence="1">
    <location>
        <position position="1"/>
    </location>
</feature>
<gene>
    <name evidence="1" type="ORF">THAOC_13406</name>
</gene>
<evidence type="ECO:0000313" key="2">
    <source>
        <dbReference type="Proteomes" id="UP000266841"/>
    </source>
</evidence>
<keyword evidence="2" id="KW-1185">Reference proteome</keyword>
<dbReference type="Proteomes" id="UP000266841">
    <property type="component" value="Unassembled WGS sequence"/>
</dbReference>
<sequence>WAPIYKPTPESLKSLAHVLQMNPPQQLKVSASFSDVWTWMSSRQIRHGPVDGVCGSSLMDVSSTPKKRCGPMILDSLPQDRLLYVSVGKPFTHAPQQPPARIARSLAGRQDSRRNSNLSFSSSSDRIANISRLSARRRRVAAFVSRFDGYSSRYLPRLQFNRQPSQGEIAEIGKPTTTKPSLVHPALLARDSSSASRIPVKQRLTIYLACEAPSNVGLPGRNSMGSNLVEVRTASHAVRTAAGPQALRSGPQN</sequence>
<protein>
    <submittedName>
        <fullName evidence="1">Uncharacterized protein</fullName>
    </submittedName>
</protein>